<dbReference type="KEGG" id="hru:Halru_0608"/>
<dbReference type="eggNOG" id="arCOG02053">
    <property type="taxonomic scope" value="Archaea"/>
</dbReference>
<evidence type="ECO:0000313" key="3">
    <source>
        <dbReference type="EMBL" id="AGB15235.1"/>
    </source>
</evidence>
<dbReference type="PANTHER" id="PTHR46268:SF6">
    <property type="entry name" value="UNIVERSAL STRESS PROTEIN UP12"/>
    <property type="match status" value="1"/>
</dbReference>
<dbReference type="InterPro" id="IPR006016">
    <property type="entry name" value="UspA"/>
</dbReference>
<accession>L0I6R7</accession>
<dbReference type="InterPro" id="IPR006015">
    <property type="entry name" value="Universal_stress_UspA"/>
</dbReference>
<name>L0I6R7_HALRX</name>
<dbReference type="GeneID" id="14375915"/>
<dbReference type="InterPro" id="IPR014729">
    <property type="entry name" value="Rossmann-like_a/b/a_fold"/>
</dbReference>
<dbReference type="Gene3D" id="3.40.50.620">
    <property type="entry name" value="HUPs"/>
    <property type="match status" value="1"/>
</dbReference>
<evidence type="ECO:0000256" key="1">
    <source>
        <dbReference type="ARBA" id="ARBA00008791"/>
    </source>
</evidence>
<dbReference type="OrthoDB" id="105697at2157"/>
<dbReference type="PRINTS" id="PR01438">
    <property type="entry name" value="UNVRSLSTRESS"/>
</dbReference>
<dbReference type="Proteomes" id="UP000010846">
    <property type="component" value="Chromosome"/>
</dbReference>
<dbReference type="Pfam" id="PF00582">
    <property type="entry name" value="Usp"/>
    <property type="match status" value="1"/>
</dbReference>
<proteinExistence type="inferred from homology"/>
<dbReference type="RefSeq" id="WP_015299916.1">
    <property type="nucleotide sequence ID" value="NC_019964.1"/>
</dbReference>
<dbReference type="PANTHER" id="PTHR46268">
    <property type="entry name" value="STRESS RESPONSE PROTEIN NHAX"/>
    <property type="match status" value="1"/>
</dbReference>
<evidence type="ECO:0000313" key="4">
    <source>
        <dbReference type="Proteomes" id="UP000010846"/>
    </source>
</evidence>
<sequence>MYDHVLVPTDGSESSTRAAEHAISLAAALDSTVHALSVIKGTGQSQRDQLRTDPESEARDAVEAVERGATAEGVSVTTTLREGAPADAIRDQVAAADADLIVMGTDNRSGLDRVLKPSVAEDVQEHATIPVLTVPNPA</sequence>
<organism evidence="3 4">
    <name type="scientific">Halovivax ruber (strain DSM 18193 / JCM 13892 / XH-70)</name>
    <dbReference type="NCBI Taxonomy" id="797302"/>
    <lineage>
        <taxon>Archaea</taxon>
        <taxon>Methanobacteriati</taxon>
        <taxon>Methanobacteriota</taxon>
        <taxon>Stenosarchaea group</taxon>
        <taxon>Halobacteria</taxon>
        <taxon>Halobacteriales</taxon>
        <taxon>Natrialbaceae</taxon>
        <taxon>Halovivax</taxon>
    </lineage>
</organism>
<comment type="similarity">
    <text evidence="1">Belongs to the universal stress protein A family.</text>
</comment>
<dbReference type="AlphaFoldDB" id="L0I6R7"/>
<dbReference type="CDD" id="cd00293">
    <property type="entry name" value="USP-like"/>
    <property type="match status" value="1"/>
</dbReference>
<feature type="domain" description="UspA" evidence="2">
    <location>
        <begin position="1"/>
        <end position="135"/>
    </location>
</feature>
<keyword evidence="4" id="KW-1185">Reference proteome</keyword>
<gene>
    <name evidence="3" type="ordered locus">Halru_0608</name>
</gene>
<reference evidence="3" key="1">
    <citation type="submission" date="2011-09" db="EMBL/GenBank/DDBJ databases">
        <title>Complete sequence of Halovivax ruber XH-70.</title>
        <authorList>
            <consortium name="US DOE Joint Genome Institute"/>
            <person name="Lucas S."/>
            <person name="Han J."/>
            <person name="Lapidus A."/>
            <person name="Cheng J.-F."/>
            <person name="Goodwin L."/>
            <person name="Pitluck S."/>
            <person name="Peters L."/>
            <person name="Mikhailova N."/>
            <person name="Davenport K."/>
            <person name="Detter J.C."/>
            <person name="Han C."/>
            <person name="Tapia R."/>
            <person name="Land M."/>
            <person name="Hauser L."/>
            <person name="Kyrpides N."/>
            <person name="Ivanova N."/>
            <person name="Pagani I."/>
            <person name="Sproer C."/>
            <person name="Anderson I."/>
            <person name="Woyke T."/>
        </authorList>
    </citation>
    <scope>NUCLEOTIDE SEQUENCE</scope>
    <source>
        <strain evidence="3">XH-70</strain>
    </source>
</reference>
<dbReference type="EMBL" id="CP003050">
    <property type="protein sequence ID" value="AGB15235.1"/>
    <property type="molecule type" value="Genomic_DNA"/>
</dbReference>
<dbReference type="SUPFAM" id="SSF52402">
    <property type="entry name" value="Adenine nucleotide alpha hydrolases-like"/>
    <property type="match status" value="1"/>
</dbReference>
<protein>
    <submittedName>
        <fullName evidence="3">Universal stress protein UspA-like protein</fullName>
    </submittedName>
</protein>
<dbReference type="HOGENOM" id="CLU_049301_11_0_2"/>
<evidence type="ECO:0000259" key="2">
    <source>
        <dbReference type="Pfam" id="PF00582"/>
    </source>
</evidence>